<evidence type="ECO:0000256" key="6">
    <source>
        <dbReference type="ARBA" id="ARBA00052964"/>
    </source>
</evidence>
<dbReference type="PROSITE" id="PS51324">
    <property type="entry name" value="ERV_ALR"/>
    <property type="match status" value="1"/>
</dbReference>
<sequence>MAEEKSGGPVSKEELGRATWTFLHTLAARYPDNPTRQQKKDVKELMAILTRMYPCKDCADHFKKVLSENPVQAGSHTEFSMWLCQVHNVVNRSLDKPIFPCERVEARWGKSECPERECDVLEKNWVGLLRTCGKEYEVWGYERDRRRGKASDRRWSSPLPNLIRLRTTTPHLLPDNENVYGQVSPNSPVCVTGLLGFGLGGSGAGGLGPSGLGLDFRLD</sequence>
<keyword evidence="11" id="KW-1185">Reference proteome</keyword>
<dbReference type="GO" id="GO:0005739">
    <property type="term" value="C:mitochondrion"/>
    <property type="evidence" value="ECO:0007669"/>
    <property type="project" value="TreeGrafter"/>
</dbReference>
<dbReference type="PANTHER" id="PTHR12645">
    <property type="entry name" value="ALR/ERV"/>
    <property type="match status" value="1"/>
</dbReference>
<comment type="cofactor">
    <cofactor evidence="1 8">
        <name>FAD</name>
        <dbReference type="ChEBI" id="CHEBI:57692"/>
    </cofactor>
</comment>
<dbReference type="InterPro" id="IPR036774">
    <property type="entry name" value="ERV/ALR_sulphydryl_oxid_sf"/>
</dbReference>
<evidence type="ECO:0000313" key="11">
    <source>
        <dbReference type="Proteomes" id="UP000596661"/>
    </source>
</evidence>
<name>A0A803NNR2_CANSA</name>
<dbReference type="Pfam" id="PF04777">
    <property type="entry name" value="Evr1_Alr"/>
    <property type="match status" value="1"/>
</dbReference>
<reference evidence="10" key="1">
    <citation type="submission" date="2018-11" db="EMBL/GenBank/DDBJ databases">
        <authorList>
            <person name="Grassa J C."/>
        </authorList>
    </citation>
    <scope>NUCLEOTIDE SEQUENCE [LARGE SCALE GENOMIC DNA]</scope>
</reference>
<dbReference type="Gene3D" id="1.20.120.310">
    <property type="entry name" value="ERV/ALR sulfhydryl oxidase domain"/>
    <property type="match status" value="1"/>
</dbReference>
<reference evidence="10" key="2">
    <citation type="submission" date="2021-03" db="UniProtKB">
        <authorList>
            <consortium name="EnsemblPlants"/>
        </authorList>
    </citation>
    <scope>IDENTIFICATION</scope>
</reference>
<comment type="catalytic activity">
    <reaction evidence="6">
        <text>2 R'C(R)SH + O2 = R'C(R)S-S(R)CR' + H2O2</text>
        <dbReference type="Rhea" id="RHEA:17357"/>
        <dbReference type="ChEBI" id="CHEBI:15379"/>
        <dbReference type="ChEBI" id="CHEBI:16240"/>
        <dbReference type="ChEBI" id="CHEBI:16520"/>
        <dbReference type="ChEBI" id="CHEBI:17412"/>
        <dbReference type="EC" id="1.8.3.2"/>
    </reaction>
    <physiologicalReaction direction="left-to-right" evidence="6">
        <dbReference type="Rhea" id="RHEA:17358"/>
    </physiologicalReaction>
</comment>
<protein>
    <recommendedName>
        <fullName evidence="8">Sulfhydryl oxidase</fullName>
        <ecNumber evidence="8">1.8.3.2</ecNumber>
    </recommendedName>
</protein>
<keyword evidence="4 8" id="KW-0560">Oxidoreductase</keyword>
<dbReference type="EMBL" id="UZAU01000009">
    <property type="status" value="NOT_ANNOTATED_CDS"/>
    <property type="molecule type" value="Genomic_DNA"/>
</dbReference>
<dbReference type="SUPFAM" id="SSF69000">
    <property type="entry name" value="FAD-dependent thiol oxidase"/>
    <property type="match status" value="1"/>
</dbReference>
<dbReference type="PANTHER" id="PTHR12645:SF0">
    <property type="entry name" value="FAD-LINKED SULFHYDRYL OXIDASE ALR"/>
    <property type="match status" value="1"/>
</dbReference>
<dbReference type="EnsemblPlants" id="evm.model.01.348">
    <property type="protein sequence ID" value="cds.evm.model.01.348"/>
    <property type="gene ID" value="evm.TU.01.348"/>
</dbReference>
<keyword evidence="2 8" id="KW-0285">Flavoprotein</keyword>
<evidence type="ECO:0000313" key="10">
    <source>
        <dbReference type="EnsemblPlants" id="cds.evm.model.01.348"/>
    </source>
</evidence>
<dbReference type="AlphaFoldDB" id="A0A803NNR2"/>
<dbReference type="InterPro" id="IPR017905">
    <property type="entry name" value="ERV/ALR_sulphydryl_oxidase"/>
</dbReference>
<dbReference type="EC" id="1.8.3.2" evidence="8"/>
<accession>A0A803NNR2</accession>
<evidence type="ECO:0000256" key="5">
    <source>
        <dbReference type="ARBA" id="ARBA00023157"/>
    </source>
</evidence>
<evidence type="ECO:0000256" key="2">
    <source>
        <dbReference type="ARBA" id="ARBA00022630"/>
    </source>
</evidence>
<dbReference type="Proteomes" id="UP000596661">
    <property type="component" value="Chromosome 1"/>
</dbReference>
<dbReference type="Gramene" id="evm.model.01.348">
    <property type="protein sequence ID" value="cds.evm.model.01.348"/>
    <property type="gene ID" value="evm.TU.01.348"/>
</dbReference>
<feature type="domain" description="ERV/ALR sulfhydryl oxidase" evidence="9">
    <location>
        <begin position="8"/>
        <end position="108"/>
    </location>
</feature>
<dbReference type="GO" id="GO:0016971">
    <property type="term" value="F:flavin-dependent sulfhydryl oxidase activity"/>
    <property type="evidence" value="ECO:0007669"/>
    <property type="project" value="InterPro"/>
</dbReference>
<evidence type="ECO:0000256" key="4">
    <source>
        <dbReference type="ARBA" id="ARBA00023002"/>
    </source>
</evidence>
<organism evidence="10 11">
    <name type="scientific">Cannabis sativa</name>
    <name type="common">Hemp</name>
    <name type="synonym">Marijuana</name>
    <dbReference type="NCBI Taxonomy" id="3483"/>
    <lineage>
        <taxon>Eukaryota</taxon>
        <taxon>Viridiplantae</taxon>
        <taxon>Streptophyta</taxon>
        <taxon>Embryophyta</taxon>
        <taxon>Tracheophyta</taxon>
        <taxon>Spermatophyta</taxon>
        <taxon>Magnoliopsida</taxon>
        <taxon>eudicotyledons</taxon>
        <taxon>Gunneridae</taxon>
        <taxon>Pentapetalae</taxon>
        <taxon>rosids</taxon>
        <taxon>fabids</taxon>
        <taxon>Rosales</taxon>
        <taxon>Cannabaceae</taxon>
        <taxon>Cannabis</taxon>
    </lineage>
</organism>
<evidence type="ECO:0000256" key="8">
    <source>
        <dbReference type="RuleBase" id="RU371123"/>
    </source>
</evidence>
<dbReference type="InterPro" id="IPR039799">
    <property type="entry name" value="ALR/ERV"/>
</dbReference>
<proteinExistence type="predicted"/>
<evidence type="ECO:0000256" key="3">
    <source>
        <dbReference type="ARBA" id="ARBA00022827"/>
    </source>
</evidence>
<keyword evidence="5" id="KW-1015">Disulfide bond</keyword>
<evidence type="ECO:0000259" key="9">
    <source>
        <dbReference type="PROSITE" id="PS51324"/>
    </source>
</evidence>
<comment type="function">
    <text evidence="7">FAD-dependent sulfhydryl oxidase that catalyzes disulfide bond formation. Oxidizes thioredoxin in vitro. Required for the import and folding of small cysteine-containing proteins in the mitochondrial intermembrane space, and can act independently of the oxidoreductase MIA40. Can oxidize the cytochrome c oxidase assembly protein COX19, a typical substrate of MIA40.</text>
</comment>
<evidence type="ECO:0000256" key="7">
    <source>
        <dbReference type="ARBA" id="ARBA00054445"/>
    </source>
</evidence>
<evidence type="ECO:0000256" key="1">
    <source>
        <dbReference type="ARBA" id="ARBA00001974"/>
    </source>
</evidence>
<dbReference type="GO" id="GO:0050660">
    <property type="term" value="F:flavin adenine dinucleotide binding"/>
    <property type="evidence" value="ECO:0007669"/>
    <property type="project" value="TreeGrafter"/>
</dbReference>
<dbReference type="FunFam" id="1.20.120.310:FF:000002">
    <property type="entry name" value="Sulfhydryl oxidase"/>
    <property type="match status" value="1"/>
</dbReference>
<keyword evidence="3 8" id="KW-0274">FAD</keyword>